<organism evidence="1 2">
    <name type="scientific">Acetivibrio saccincola</name>
    <dbReference type="NCBI Taxonomy" id="1677857"/>
    <lineage>
        <taxon>Bacteria</taxon>
        <taxon>Bacillati</taxon>
        <taxon>Bacillota</taxon>
        <taxon>Clostridia</taxon>
        <taxon>Eubacteriales</taxon>
        <taxon>Oscillospiraceae</taxon>
        <taxon>Acetivibrio</taxon>
    </lineage>
</organism>
<dbReference type="KEGG" id="hsc:HVS_07870"/>
<evidence type="ECO:0008006" key="3">
    <source>
        <dbReference type="Google" id="ProtNLM"/>
    </source>
</evidence>
<dbReference type="EMBL" id="CP025197">
    <property type="protein sequence ID" value="AUG57485.1"/>
    <property type="molecule type" value="Genomic_DNA"/>
</dbReference>
<gene>
    <name evidence="1" type="ORF">HVS_07870</name>
</gene>
<dbReference type="RefSeq" id="WP_235827656.1">
    <property type="nucleotide sequence ID" value="NZ_CP025197.1"/>
</dbReference>
<proteinExistence type="predicted"/>
<evidence type="ECO:0000313" key="2">
    <source>
        <dbReference type="Proteomes" id="UP000233534"/>
    </source>
</evidence>
<dbReference type="Proteomes" id="UP000233534">
    <property type="component" value="Chromosome"/>
</dbReference>
<sequence>MVDFIAGMTDDYFNREFEDYVIPKSFGARIT</sequence>
<keyword evidence="2" id="KW-1185">Reference proteome</keyword>
<reference evidence="1 2" key="1">
    <citation type="submission" date="2017-12" db="EMBL/GenBank/DDBJ databases">
        <title>Complete genome sequence of Herbivorax saccincola GGR1, a novel Cellulosome-producing hydrolytic bacterium in a thermophilic biogas plant, established by Illumina and Nanopore MinION sequencing.</title>
        <authorList>
            <person name="Pechtl A."/>
            <person name="Ruckert C."/>
            <person name="Koeck D.E."/>
            <person name="Maus I."/>
            <person name="Winkler A."/>
            <person name="Kalinowski J."/>
            <person name="Puhler A."/>
            <person name="Schwarz W.W."/>
            <person name="Zverlov V.V."/>
            <person name="Schluter A."/>
            <person name="Liebl W."/>
        </authorList>
    </citation>
    <scope>NUCLEOTIDE SEQUENCE [LARGE SCALE GENOMIC DNA]</scope>
    <source>
        <strain evidence="2">SR1</strain>
    </source>
</reference>
<evidence type="ECO:0000313" key="1">
    <source>
        <dbReference type="EMBL" id="AUG57485.1"/>
    </source>
</evidence>
<dbReference type="AlphaFoldDB" id="A0A2K9EE40"/>
<protein>
    <recommendedName>
        <fullName evidence="3">Phosphohydrolase-associated domain-containing protein</fullName>
    </recommendedName>
</protein>
<name>A0A2K9EE40_9FIRM</name>
<accession>A0A2K9EE40</accession>